<keyword evidence="4" id="KW-0233">DNA recombination</keyword>
<dbReference type="CDD" id="cd03768">
    <property type="entry name" value="SR_ResInv"/>
    <property type="match status" value="1"/>
</dbReference>
<evidence type="ECO:0000256" key="4">
    <source>
        <dbReference type="ARBA" id="ARBA00023172"/>
    </source>
</evidence>
<dbReference type="Gene3D" id="3.40.50.1390">
    <property type="entry name" value="Resolvase, N-terminal catalytic domain"/>
    <property type="match status" value="1"/>
</dbReference>
<dbReference type="GO" id="GO:0003677">
    <property type="term" value="F:DNA binding"/>
    <property type="evidence" value="ECO:0007669"/>
    <property type="project" value="UniProtKB-KW"/>
</dbReference>
<feature type="domain" description="Resolvase/invertase-type recombinase catalytic" evidence="7">
    <location>
        <begin position="3"/>
        <end position="150"/>
    </location>
</feature>
<protein>
    <submittedName>
        <fullName evidence="8">Recombinase family protein</fullName>
    </submittedName>
</protein>
<dbReference type="EMBL" id="SRPG01000033">
    <property type="protein sequence ID" value="TGN67327.1"/>
    <property type="molecule type" value="Genomic_DNA"/>
</dbReference>
<dbReference type="InterPro" id="IPR036162">
    <property type="entry name" value="Resolvase-like_N_sf"/>
</dbReference>
<dbReference type="InterPro" id="IPR006119">
    <property type="entry name" value="Resolv_N"/>
</dbReference>
<dbReference type="AlphaFoldDB" id="A0A4Z1CQI7"/>
<evidence type="ECO:0000256" key="2">
    <source>
        <dbReference type="ARBA" id="ARBA00022908"/>
    </source>
</evidence>
<evidence type="ECO:0000256" key="5">
    <source>
        <dbReference type="PIRSR" id="PIRSR606118-50"/>
    </source>
</evidence>
<accession>A0A4Z1CQI7</accession>
<comment type="caution">
    <text evidence="8">The sequence shown here is derived from an EMBL/GenBank/DDBJ whole genome shotgun (WGS) entry which is preliminary data.</text>
</comment>
<evidence type="ECO:0000256" key="6">
    <source>
        <dbReference type="PROSITE-ProRule" id="PRU10137"/>
    </source>
</evidence>
<organism evidence="8 9">
    <name type="scientific">Paracoccus liaowanqingii</name>
    <dbReference type="NCBI Taxonomy" id="2560053"/>
    <lineage>
        <taxon>Bacteria</taxon>
        <taxon>Pseudomonadati</taxon>
        <taxon>Pseudomonadota</taxon>
        <taxon>Alphaproteobacteria</taxon>
        <taxon>Rhodobacterales</taxon>
        <taxon>Paracoccaceae</taxon>
        <taxon>Paracoccus</taxon>
    </lineage>
</organism>
<sequence>MAQIIFYARVSTADQTVEHQEAQARAAGFAIDQTFSDKGVSGVATKLAERPEGRRLFDKLRDGDTLVVRWIDRLGRNYEDVTETMQEFLRRGVTIKTVINGMVFNAHPANDMEKAVQNAMLGFMAAMASAQAEATKIAQRAGIDHAKATKDDIYRGRKPSFTRKQLEQLQDMAAAGTFTDTAIAAATGIKRTTVINVKQDMAKAEAALARWGM</sequence>
<keyword evidence="9" id="KW-1185">Reference proteome</keyword>
<dbReference type="Pfam" id="PF00239">
    <property type="entry name" value="Resolvase"/>
    <property type="match status" value="1"/>
</dbReference>
<dbReference type="PROSITE" id="PS00397">
    <property type="entry name" value="RECOMBINASES_1"/>
    <property type="match status" value="1"/>
</dbReference>
<dbReference type="GO" id="GO:0015074">
    <property type="term" value="P:DNA integration"/>
    <property type="evidence" value="ECO:0007669"/>
    <property type="project" value="UniProtKB-KW"/>
</dbReference>
<dbReference type="PANTHER" id="PTHR30461">
    <property type="entry name" value="DNA-INVERTASE FROM LAMBDOID PROPHAGE"/>
    <property type="match status" value="1"/>
</dbReference>
<dbReference type="RefSeq" id="WP_135816716.1">
    <property type="nucleotide sequence ID" value="NZ_SRPG01000033.1"/>
</dbReference>
<feature type="active site" description="O-(5'-phospho-DNA)-serine intermediate" evidence="5 6">
    <location>
        <position position="11"/>
    </location>
</feature>
<dbReference type="SMART" id="SM00857">
    <property type="entry name" value="Resolvase"/>
    <property type="match status" value="1"/>
</dbReference>
<evidence type="ECO:0000313" key="9">
    <source>
        <dbReference type="Proteomes" id="UP000297972"/>
    </source>
</evidence>
<reference evidence="8 9" key="1">
    <citation type="submission" date="2019-03" db="EMBL/GenBank/DDBJ databases">
        <authorList>
            <person name="Li J."/>
        </authorList>
    </citation>
    <scope>NUCLEOTIDE SEQUENCE [LARGE SCALE GENOMIC DNA]</scope>
    <source>
        <strain evidence="8 9">3058</strain>
    </source>
</reference>
<dbReference type="InterPro" id="IPR050639">
    <property type="entry name" value="SSR_resolvase"/>
</dbReference>
<evidence type="ECO:0000313" key="8">
    <source>
        <dbReference type="EMBL" id="TGN67327.1"/>
    </source>
</evidence>
<evidence type="ECO:0000259" key="7">
    <source>
        <dbReference type="PROSITE" id="PS51736"/>
    </source>
</evidence>
<name>A0A4Z1CQI7_9RHOB</name>
<comment type="similarity">
    <text evidence="1">Belongs to the site-specific recombinase resolvase family.</text>
</comment>
<keyword evidence="2" id="KW-0229">DNA integration</keyword>
<dbReference type="SUPFAM" id="SSF53041">
    <property type="entry name" value="Resolvase-like"/>
    <property type="match status" value="1"/>
</dbReference>
<dbReference type="GO" id="GO:0000150">
    <property type="term" value="F:DNA strand exchange activity"/>
    <property type="evidence" value="ECO:0007669"/>
    <property type="project" value="InterPro"/>
</dbReference>
<dbReference type="Proteomes" id="UP000297972">
    <property type="component" value="Unassembled WGS sequence"/>
</dbReference>
<dbReference type="PROSITE" id="PS00398">
    <property type="entry name" value="RECOMBINASES_2"/>
    <property type="match status" value="1"/>
</dbReference>
<evidence type="ECO:0000256" key="1">
    <source>
        <dbReference type="ARBA" id="ARBA00009913"/>
    </source>
</evidence>
<proteinExistence type="inferred from homology"/>
<dbReference type="PANTHER" id="PTHR30461:SF26">
    <property type="entry name" value="RESOLVASE HOMOLOG YNEB"/>
    <property type="match status" value="1"/>
</dbReference>
<dbReference type="OrthoDB" id="2290206at2"/>
<keyword evidence="3" id="KW-0238">DNA-binding</keyword>
<evidence type="ECO:0000256" key="3">
    <source>
        <dbReference type="ARBA" id="ARBA00023125"/>
    </source>
</evidence>
<gene>
    <name evidence="8" type="ORF">E4L95_05330</name>
</gene>
<dbReference type="PROSITE" id="PS51736">
    <property type="entry name" value="RECOMBINASES_3"/>
    <property type="match status" value="1"/>
</dbReference>
<dbReference type="InterPro" id="IPR006118">
    <property type="entry name" value="Recombinase_CS"/>
</dbReference>